<evidence type="ECO:0000313" key="5">
    <source>
        <dbReference type="Proteomes" id="UP001519289"/>
    </source>
</evidence>
<sequence length="362" mass="38962">MEFAIRMRDVTRRFGGRRGVEGISLAVAPGELVGLVGPDGAGKTTLARLAAGVIAPTSGKVEPESRGRVGYLTGRFSLYPELTVLENLRFFARLYGMRRPAVDSEARRLLDWVGLLPFTGRRAGDLSGGMRQKLAFVCAVIHRPPVLILDEPTTAVDPVARVEFWRLLRDQARQGCAVLVTTPYMDEAEHCDRVLLLHEGRALAAGTAVELKQRLPYKMAELTPARGARPSLTELPTVGAQRRGETELMFSEAECSSQAELASAKAQDSCPAVLEPAGVQHPSYVELAPAGVQRPSRAALTAAAEGLPGCRWAVPLGEGVRVALDPDAPLEAPAGYELREVPADLEDVFLWLTGAGEEVPAR</sequence>
<keyword evidence="2 4" id="KW-0067">ATP-binding</keyword>
<proteinExistence type="predicted"/>
<dbReference type="PROSITE" id="PS00211">
    <property type="entry name" value="ABC_TRANSPORTER_1"/>
    <property type="match status" value="1"/>
</dbReference>
<dbReference type="SUPFAM" id="SSF52540">
    <property type="entry name" value="P-loop containing nucleoside triphosphate hydrolases"/>
    <property type="match status" value="1"/>
</dbReference>
<dbReference type="Gene3D" id="3.40.50.300">
    <property type="entry name" value="P-loop containing nucleotide triphosphate hydrolases"/>
    <property type="match status" value="1"/>
</dbReference>
<dbReference type="Proteomes" id="UP001519289">
    <property type="component" value="Unassembled WGS sequence"/>
</dbReference>
<protein>
    <submittedName>
        <fullName evidence="4">ABC-2 type transport system ATP-binding protein</fullName>
    </submittedName>
</protein>
<accession>A0ABS4JUP8</accession>
<evidence type="ECO:0000256" key="2">
    <source>
        <dbReference type="ARBA" id="ARBA00022840"/>
    </source>
</evidence>
<dbReference type="InterPro" id="IPR027417">
    <property type="entry name" value="P-loop_NTPase"/>
</dbReference>
<dbReference type="PROSITE" id="PS50893">
    <property type="entry name" value="ABC_TRANSPORTER_2"/>
    <property type="match status" value="1"/>
</dbReference>
<dbReference type="RefSeq" id="WP_209466809.1">
    <property type="nucleotide sequence ID" value="NZ_JAGGLG010000016.1"/>
</dbReference>
<dbReference type="InterPro" id="IPR017871">
    <property type="entry name" value="ABC_transporter-like_CS"/>
</dbReference>
<reference evidence="4 5" key="1">
    <citation type="submission" date="2021-03" db="EMBL/GenBank/DDBJ databases">
        <title>Genomic Encyclopedia of Type Strains, Phase IV (KMG-IV): sequencing the most valuable type-strain genomes for metagenomic binning, comparative biology and taxonomic classification.</title>
        <authorList>
            <person name="Goeker M."/>
        </authorList>
    </citation>
    <scope>NUCLEOTIDE SEQUENCE [LARGE SCALE GENOMIC DNA]</scope>
    <source>
        <strain evidence="4 5">DSM 27138</strain>
    </source>
</reference>
<evidence type="ECO:0000313" key="4">
    <source>
        <dbReference type="EMBL" id="MBP2018681.1"/>
    </source>
</evidence>
<dbReference type="GO" id="GO:0005524">
    <property type="term" value="F:ATP binding"/>
    <property type="evidence" value="ECO:0007669"/>
    <property type="project" value="UniProtKB-KW"/>
</dbReference>
<dbReference type="InterPro" id="IPR003593">
    <property type="entry name" value="AAA+_ATPase"/>
</dbReference>
<dbReference type="PANTHER" id="PTHR43038">
    <property type="entry name" value="ATP-BINDING CASSETTE, SUB-FAMILY H, MEMBER 1"/>
    <property type="match status" value="1"/>
</dbReference>
<keyword evidence="1" id="KW-0547">Nucleotide-binding</keyword>
<gene>
    <name evidence="4" type="ORF">J2Z79_002096</name>
</gene>
<dbReference type="CDD" id="cd03230">
    <property type="entry name" value="ABC_DR_subfamily_A"/>
    <property type="match status" value="1"/>
</dbReference>
<feature type="domain" description="ABC transporter" evidence="3">
    <location>
        <begin position="5"/>
        <end position="224"/>
    </location>
</feature>
<organism evidence="4 5">
    <name type="scientific">Symbiobacterium terraclitae</name>
    <dbReference type="NCBI Taxonomy" id="557451"/>
    <lineage>
        <taxon>Bacteria</taxon>
        <taxon>Bacillati</taxon>
        <taxon>Bacillota</taxon>
        <taxon>Clostridia</taxon>
        <taxon>Eubacteriales</taxon>
        <taxon>Symbiobacteriaceae</taxon>
        <taxon>Symbiobacterium</taxon>
    </lineage>
</organism>
<dbReference type="Pfam" id="PF00005">
    <property type="entry name" value="ABC_tran"/>
    <property type="match status" value="1"/>
</dbReference>
<name>A0ABS4JUP8_9FIRM</name>
<dbReference type="PANTHER" id="PTHR43038:SF3">
    <property type="entry name" value="ABC TRANSPORTER G FAMILY MEMBER 20 ISOFORM X1"/>
    <property type="match status" value="1"/>
</dbReference>
<dbReference type="InterPro" id="IPR003439">
    <property type="entry name" value="ABC_transporter-like_ATP-bd"/>
</dbReference>
<evidence type="ECO:0000256" key="1">
    <source>
        <dbReference type="ARBA" id="ARBA00022741"/>
    </source>
</evidence>
<dbReference type="EMBL" id="JAGGLG010000016">
    <property type="protein sequence ID" value="MBP2018681.1"/>
    <property type="molecule type" value="Genomic_DNA"/>
</dbReference>
<comment type="caution">
    <text evidence="4">The sequence shown here is derived from an EMBL/GenBank/DDBJ whole genome shotgun (WGS) entry which is preliminary data.</text>
</comment>
<evidence type="ECO:0000259" key="3">
    <source>
        <dbReference type="PROSITE" id="PS50893"/>
    </source>
</evidence>
<keyword evidence="5" id="KW-1185">Reference proteome</keyword>
<dbReference type="SMART" id="SM00382">
    <property type="entry name" value="AAA"/>
    <property type="match status" value="1"/>
</dbReference>